<evidence type="ECO:0000256" key="4">
    <source>
        <dbReference type="ARBA" id="ARBA00008664"/>
    </source>
</evidence>
<dbReference type="CDD" id="cd09128">
    <property type="entry name" value="PLDc_unchar1_2"/>
    <property type="match status" value="1"/>
</dbReference>
<protein>
    <recommendedName>
        <fullName evidence="13">Serine protease</fullName>
        <ecNumber evidence="13">3.4.21.-</ecNumber>
    </recommendedName>
</protein>
<reference evidence="17" key="1">
    <citation type="submission" date="2017-11" db="EMBL/GenBank/DDBJ databases">
        <authorList>
            <person name="Kuznetsova I."/>
            <person name="Sazanova A."/>
            <person name="Chirak E."/>
            <person name="Safronova V."/>
            <person name="Willems A."/>
        </authorList>
    </citation>
    <scope>NUCLEOTIDE SEQUENCE [LARGE SCALE GENOMIC DNA]</scope>
    <source>
        <strain evidence="17">STM 196</strain>
    </source>
</reference>
<evidence type="ECO:0000256" key="13">
    <source>
        <dbReference type="RuleBase" id="RU004296"/>
    </source>
</evidence>
<dbReference type="Gene3D" id="3.30.870.10">
    <property type="entry name" value="Endonuclease Chain A"/>
    <property type="match status" value="2"/>
</dbReference>
<sequence>MADRDVSILNVTSNVAKVAPRALGGVTMRDDRQRLVGLVRDVRTAPYARDRALVDKIDNDIEKALKQPDRGGPKPPTVDKWVSETAYAPLSPAPAERFRPDNSIREESIALRRGRPVLGITEGAAVLKFTDPESEVWGDRLRKSAKVLKQAIPSVGRIELDNFIAMPALATGWMIQPGIVVTNSHVAAYFAERGPQGFRFMTGDDPRRPIGVAIDFLEEVGSVAESEFTISDILFVGGPRELDVALLRVAPASGTALPPPLVIDPADPLGKTVAVIGYPLRDTRIPDQALMDSIFGDVYGRKRIAPGFVKSLIGAELSHDCTTLGGNSGSPVIDIETGLVVGLHKSGVFLKSNGAVAGGSLGDLVTKALKPPVVALSTINRETTPQIVQMSKGSERPMSGTEISVTIPITVTVRIGEQTPTTIAATSGARPVRGNPATWTEVESAIPAAEQLLCSRPDVVAVYPGLRVTGGIMTDEPVIVVAVTQRLTPEELALKGMTLIPAEFDGISTDVTFASIADQLGIVEDWVTNEAGWVSRYQPRPELPLDPVPDVAAVTLSVSPDCGWPVLKEFLHGVGTRLTVGMYDFTAPHILKAVLDTTKKSPRELNLVLQAGEDTGSGSKKNDGTDIQTRDSLAAELKKRFDFSWASIARPFGRIGNPNGIFDSAYHIKVAVKDHASFWLSSGNWQSSNQPPLGEDGTDFGTPTKLIGGFNREWHAVVENDQLAELYENHILLDLKQAKETENVEVAGEEPYVWVPVEYFTDPFDALEAPYVLRSSKRIEGPLEIHPLLTPDNYAEVVAELIERAESRILFQNQSLKLADRDGDAPHFRRLVDGLLAKQQTGLDVRIIFRRIGDDLRKTLTKLKKKGFDFNKLKLSSRCHTKGIIIDRKAVVLGSHNWTNAGTKFNRDASLVIYHSDAVRYFEDLFEEDWRRSSEPSIDETLPSPRLVSPTDTEAPPRMIRVPLRDWVAL</sequence>
<dbReference type="OrthoDB" id="9811262at2"/>
<dbReference type="InterPro" id="IPR001736">
    <property type="entry name" value="PLipase_D/transphosphatidylase"/>
</dbReference>
<dbReference type="AlphaFoldDB" id="A0A2P7AJR0"/>
<comment type="similarity">
    <text evidence="4">Belongs to the phospholipase D family.</text>
</comment>
<dbReference type="CDD" id="cd00138">
    <property type="entry name" value="PLDc_SF"/>
    <property type="match status" value="1"/>
</dbReference>
<evidence type="ECO:0000256" key="10">
    <source>
        <dbReference type="ARBA" id="ARBA00022825"/>
    </source>
</evidence>
<evidence type="ECO:0000256" key="3">
    <source>
        <dbReference type="ARBA" id="ARBA00004613"/>
    </source>
</evidence>
<dbReference type="InterPro" id="IPR008256">
    <property type="entry name" value="Peptidase_S1B"/>
</dbReference>
<evidence type="ECO:0000256" key="8">
    <source>
        <dbReference type="ARBA" id="ARBA00022729"/>
    </source>
</evidence>
<dbReference type="Proteomes" id="UP000241444">
    <property type="component" value="Unassembled WGS sequence"/>
</dbReference>
<dbReference type="PANTHER" id="PTHR43856:SF1">
    <property type="entry name" value="MITOCHONDRIAL CARDIOLIPIN HYDROLASE"/>
    <property type="match status" value="1"/>
</dbReference>
<evidence type="ECO:0000256" key="12">
    <source>
        <dbReference type="ARBA" id="ARBA00023098"/>
    </source>
</evidence>
<dbReference type="GO" id="GO:0006508">
    <property type="term" value="P:proteolysis"/>
    <property type="evidence" value="ECO:0007669"/>
    <property type="project" value="UniProtKB-KW"/>
</dbReference>
<dbReference type="GO" id="GO:0006793">
    <property type="term" value="P:phosphorus metabolic process"/>
    <property type="evidence" value="ECO:0007669"/>
    <property type="project" value="UniProtKB-ARBA"/>
</dbReference>
<keyword evidence="8" id="KW-0732">Signal</keyword>
<comment type="catalytic activity">
    <reaction evidence="1">
        <text>a 1,2-diacyl-sn-glycero-3-phosphocholine + H2O = a 1,2-diacyl-sn-glycero-3-phosphate + choline + H(+)</text>
        <dbReference type="Rhea" id="RHEA:14445"/>
        <dbReference type="ChEBI" id="CHEBI:15354"/>
        <dbReference type="ChEBI" id="CHEBI:15377"/>
        <dbReference type="ChEBI" id="CHEBI:15378"/>
        <dbReference type="ChEBI" id="CHEBI:57643"/>
        <dbReference type="ChEBI" id="CHEBI:58608"/>
        <dbReference type="EC" id="3.1.4.4"/>
    </reaction>
</comment>
<evidence type="ECO:0000256" key="1">
    <source>
        <dbReference type="ARBA" id="ARBA00000798"/>
    </source>
</evidence>
<proteinExistence type="inferred from homology"/>
<evidence type="ECO:0000256" key="5">
    <source>
        <dbReference type="ARBA" id="ARBA00008764"/>
    </source>
</evidence>
<dbReference type="SUPFAM" id="SSF50494">
    <property type="entry name" value="Trypsin-like serine proteases"/>
    <property type="match status" value="1"/>
</dbReference>
<dbReference type="PRINTS" id="PR00839">
    <property type="entry name" value="V8PROTEASE"/>
</dbReference>
<dbReference type="PANTHER" id="PTHR43856">
    <property type="entry name" value="CARDIOLIPIN HYDROLASE"/>
    <property type="match status" value="1"/>
</dbReference>
<evidence type="ECO:0000256" key="6">
    <source>
        <dbReference type="ARBA" id="ARBA00022525"/>
    </source>
</evidence>
<evidence type="ECO:0000259" key="15">
    <source>
        <dbReference type="PROSITE" id="PS50035"/>
    </source>
</evidence>
<comment type="subcellular location">
    <subcellularLocation>
        <location evidence="3">Secreted</location>
    </subcellularLocation>
</comment>
<comment type="similarity">
    <text evidence="5 13">Belongs to the peptidase S1B family.</text>
</comment>
<evidence type="ECO:0000256" key="14">
    <source>
        <dbReference type="SAM" id="MobiDB-lite"/>
    </source>
</evidence>
<comment type="function">
    <text evidence="2">Could be a virulence factor.</text>
</comment>
<keyword evidence="17" id="KW-1185">Reference proteome</keyword>
<evidence type="ECO:0000256" key="9">
    <source>
        <dbReference type="ARBA" id="ARBA00022801"/>
    </source>
</evidence>
<gene>
    <name evidence="16" type="ORF">CU102_28600</name>
</gene>
<evidence type="ECO:0000313" key="17">
    <source>
        <dbReference type="Proteomes" id="UP000241444"/>
    </source>
</evidence>
<dbReference type="GO" id="GO:0004630">
    <property type="term" value="F:phospholipase D activity"/>
    <property type="evidence" value="ECO:0007669"/>
    <property type="project" value="UniProtKB-EC"/>
</dbReference>
<feature type="domain" description="PLD phosphodiesterase" evidence="15">
    <location>
        <begin position="875"/>
        <end position="902"/>
    </location>
</feature>
<dbReference type="GO" id="GO:0016042">
    <property type="term" value="P:lipid catabolic process"/>
    <property type="evidence" value="ECO:0007669"/>
    <property type="project" value="UniProtKB-KW"/>
</dbReference>
<dbReference type="GO" id="GO:0008236">
    <property type="term" value="F:serine-type peptidase activity"/>
    <property type="evidence" value="ECO:0007669"/>
    <property type="project" value="UniProtKB-KW"/>
</dbReference>
<keyword evidence="11" id="KW-0442">Lipid degradation</keyword>
<dbReference type="GO" id="GO:0005576">
    <property type="term" value="C:extracellular region"/>
    <property type="evidence" value="ECO:0007669"/>
    <property type="project" value="UniProtKB-SubCell"/>
</dbReference>
<evidence type="ECO:0000256" key="7">
    <source>
        <dbReference type="ARBA" id="ARBA00022670"/>
    </source>
</evidence>
<dbReference type="EMBL" id="PGGO01000087">
    <property type="protein sequence ID" value="PSH54444.1"/>
    <property type="molecule type" value="Genomic_DNA"/>
</dbReference>
<dbReference type="Pfam" id="PF13091">
    <property type="entry name" value="PLDc_2"/>
    <property type="match status" value="1"/>
</dbReference>
<evidence type="ECO:0000256" key="2">
    <source>
        <dbReference type="ARBA" id="ARBA00003145"/>
    </source>
</evidence>
<keyword evidence="10 13" id="KW-0720">Serine protease</keyword>
<feature type="region of interest" description="Disordered" evidence="14">
    <location>
        <begin position="935"/>
        <end position="954"/>
    </location>
</feature>
<comment type="caution">
    <text evidence="16">The sequence shown here is derived from an EMBL/GenBank/DDBJ whole genome shotgun (WGS) entry which is preliminary data.</text>
</comment>
<dbReference type="GO" id="GO:0016891">
    <property type="term" value="F:RNA endonuclease activity producing 5'-phosphomonoesters, hydrolytic mechanism"/>
    <property type="evidence" value="ECO:0007669"/>
    <property type="project" value="TreeGrafter"/>
</dbReference>
<accession>A0A2P7AJR0</accession>
<dbReference type="Gene3D" id="2.40.10.10">
    <property type="entry name" value="Trypsin-like serine proteases"/>
    <property type="match status" value="2"/>
</dbReference>
<dbReference type="Pfam" id="PF13365">
    <property type="entry name" value="Trypsin_2"/>
    <property type="match status" value="1"/>
</dbReference>
<dbReference type="InterPro" id="IPR025202">
    <property type="entry name" value="PLD-like_dom"/>
</dbReference>
<organism evidence="16 17">
    <name type="scientific">Phyllobacterium brassicacearum</name>
    <dbReference type="NCBI Taxonomy" id="314235"/>
    <lineage>
        <taxon>Bacteria</taxon>
        <taxon>Pseudomonadati</taxon>
        <taxon>Pseudomonadota</taxon>
        <taxon>Alphaproteobacteria</taxon>
        <taxon>Hyphomicrobiales</taxon>
        <taxon>Phyllobacteriaceae</taxon>
        <taxon>Phyllobacterium</taxon>
    </lineage>
</organism>
<keyword evidence="7 13" id="KW-0645">Protease</keyword>
<dbReference type="InterPro" id="IPR009003">
    <property type="entry name" value="Peptidase_S1_PA"/>
</dbReference>
<evidence type="ECO:0000313" key="16">
    <source>
        <dbReference type="EMBL" id="PSH54444.1"/>
    </source>
</evidence>
<dbReference type="EC" id="3.4.21.-" evidence="13"/>
<keyword evidence="6" id="KW-0964">Secreted</keyword>
<dbReference type="SUPFAM" id="SSF56024">
    <property type="entry name" value="Phospholipase D/nuclease"/>
    <property type="match status" value="1"/>
</dbReference>
<name>A0A2P7AJR0_9HYPH</name>
<dbReference type="InterPro" id="IPR051406">
    <property type="entry name" value="PLD_domain"/>
</dbReference>
<evidence type="ECO:0000256" key="11">
    <source>
        <dbReference type="ARBA" id="ARBA00022963"/>
    </source>
</evidence>
<keyword evidence="12" id="KW-0443">Lipid metabolism</keyword>
<keyword evidence="9 13" id="KW-0378">Hydrolase</keyword>
<dbReference type="InterPro" id="IPR043504">
    <property type="entry name" value="Peptidase_S1_PA_chymotrypsin"/>
</dbReference>
<dbReference type="PROSITE" id="PS50035">
    <property type="entry name" value="PLD"/>
    <property type="match status" value="1"/>
</dbReference>